<dbReference type="AlphaFoldDB" id="A0A913X7D0"/>
<dbReference type="GeneID" id="110238688"/>
<name>A0A913X7D0_EXADI</name>
<keyword evidence="3" id="KW-1185">Reference proteome</keyword>
<sequence length="221" mass="24494">MPRDFLLIIALLFVALNGCKAQDSAADDANECRESNDTVYAVASMGEFPPLYETLHDLYSTVTTFPVIEECSKETASLNNFEEKVKTQAQTMSTAALAVDRKVKEAGKAKALQGEAARQSSCVWQQCRRLYKKQQDMLSAISDGVKDRLLIRAEKIGGQIRNQTKEWTIEQVKEALEKELSDVKAIADALSPSVKDVVEPIITQVIANNVASQVNRRVEIE</sequence>
<organism evidence="2 3">
    <name type="scientific">Exaiptasia diaphana</name>
    <name type="common">Tropical sea anemone</name>
    <name type="synonym">Aiptasia pulchella</name>
    <dbReference type="NCBI Taxonomy" id="2652724"/>
    <lineage>
        <taxon>Eukaryota</taxon>
        <taxon>Metazoa</taxon>
        <taxon>Cnidaria</taxon>
        <taxon>Anthozoa</taxon>
        <taxon>Hexacorallia</taxon>
        <taxon>Actiniaria</taxon>
        <taxon>Aiptasiidae</taxon>
        <taxon>Exaiptasia</taxon>
    </lineage>
</organism>
<feature type="signal peptide" evidence="1">
    <location>
        <begin position="1"/>
        <end position="21"/>
    </location>
</feature>
<dbReference type="RefSeq" id="XP_020900033.1">
    <property type="nucleotide sequence ID" value="XM_021044374.2"/>
</dbReference>
<keyword evidence="1" id="KW-0732">Signal</keyword>
<dbReference type="KEGG" id="epa:110238688"/>
<accession>A0A913X7D0</accession>
<evidence type="ECO:0000313" key="2">
    <source>
        <dbReference type="EnsemblMetazoa" id="XP_020900033.1"/>
    </source>
</evidence>
<dbReference type="Proteomes" id="UP000887567">
    <property type="component" value="Unplaced"/>
</dbReference>
<evidence type="ECO:0000313" key="3">
    <source>
        <dbReference type="Proteomes" id="UP000887567"/>
    </source>
</evidence>
<dbReference type="EnsemblMetazoa" id="XM_021044374.2">
    <property type="protein sequence ID" value="XP_020900033.1"/>
    <property type="gene ID" value="LOC110238688"/>
</dbReference>
<protein>
    <submittedName>
        <fullName evidence="2">Uncharacterized protein</fullName>
    </submittedName>
</protein>
<evidence type="ECO:0000256" key="1">
    <source>
        <dbReference type="SAM" id="SignalP"/>
    </source>
</evidence>
<proteinExistence type="predicted"/>
<reference evidence="2" key="1">
    <citation type="submission" date="2022-11" db="UniProtKB">
        <authorList>
            <consortium name="EnsemblMetazoa"/>
        </authorList>
    </citation>
    <scope>IDENTIFICATION</scope>
</reference>
<feature type="chain" id="PRO_5037869595" evidence="1">
    <location>
        <begin position="22"/>
        <end position="221"/>
    </location>
</feature>